<name>A0A2M6XTK7_9BACT</name>
<evidence type="ECO:0000313" key="2">
    <source>
        <dbReference type="Proteomes" id="UP000230586"/>
    </source>
</evidence>
<dbReference type="EMBL" id="PEXX01000006">
    <property type="protein sequence ID" value="PIU10964.1"/>
    <property type="molecule type" value="Genomic_DNA"/>
</dbReference>
<evidence type="ECO:0000313" key="1">
    <source>
        <dbReference type="EMBL" id="PIU10964.1"/>
    </source>
</evidence>
<organism evidence="1 2">
    <name type="scientific">Candidatus Kuenenbacteria bacterium CG08_land_8_20_14_0_20_37_23</name>
    <dbReference type="NCBI Taxonomy" id="1974617"/>
    <lineage>
        <taxon>Bacteria</taxon>
        <taxon>Candidatus Kueneniibacteriota</taxon>
    </lineage>
</organism>
<accession>A0A2M6XTK7</accession>
<protein>
    <submittedName>
        <fullName evidence="1">Uncharacterized protein</fullName>
    </submittedName>
</protein>
<comment type="caution">
    <text evidence="1">The sequence shown here is derived from an EMBL/GenBank/DDBJ whole genome shotgun (WGS) entry which is preliminary data.</text>
</comment>
<sequence>MSNPTTLQIPLSAIKPVWRDDAAGTILVELPIAALREDNEPQTIDDIIAQARIDYARGDFKRFTSVDDLIHDLRT</sequence>
<gene>
    <name evidence="1" type="ORF">COT27_00395</name>
</gene>
<dbReference type="Proteomes" id="UP000230586">
    <property type="component" value="Unassembled WGS sequence"/>
</dbReference>
<dbReference type="AlphaFoldDB" id="A0A2M6XTK7"/>
<proteinExistence type="predicted"/>
<reference evidence="2" key="1">
    <citation type="submission" date="2017-09" db="EMBL/GenBank/DDBJ databases">
        <title>Depth-based differentiation of microbial function through sediment-hosted aquifers and enrichment of novel symbionts in the deep terrestrial subsurface.</title>
        <authorList>
            <person name="Probst A.J."/>
            <person name="Ladd B."/>
            <person name="Jarett J.K."/>
            <person name="Geller-Mcgrath D.E."/>
            <person name="Sieber C.M.K."/>
            <person name="Emerson J.B."/>
            <person name="Anantharaman K."/>
            <person name="Thomas B.C."/>
            <person name="Malmstrom R."/>
            <person name="Stieglmeier M."/>
            <person name="Klingl A."/>
            <person name="Woyke T."/>
            <person name="Ryan C.M."/>
            <person name="Banfield J.F."/>
        </authorList>
    </citation>
    <scope>NUCLEOTIDE SEQUENCE [LARGE SCALE GENOMIC DNA]</scope>
</reference>